<dbReference type="FunFam" id="3.40.50.720:FF:000084">
    <property type="entry name" value="Short-chain dehydrogenase reductase"/>
    <property type="match status" value="1"/>
</dbReference>
<dbReference type="PANTHER" id="PTHR24321:SF8">
    <property type="entry name" value="ESTRADIOL 17-BETA-DEHYDROGENASE 8-RELATED"/>
    <property type="match status" value="1"/>
</dbReference>
<proteinExistence type="inferred from homology"/>
<comment type="caution">
    <text evidence="6">The sequence shown here is derived from an EMBL/GenBank/DDBJ whole genome shotgun (WGS) entry which is preliminary data.</text>
</comment>
<evidence type="ECO:0000259" key="5">
    <source>
        <dbReference type="SMART" id="SM00822"/>
    </source>
</evidence>
<reference evidence="6" key="1">
    <citation type="submission" date="2023-08" db="EMBL/GenBank/DDBJ databases">
        <title>Black Yeasts Isolated from many extreme environments.</title>
        <authorList>
            <person name="Coleine C."/>
            <person name="Stajich J.E."/>
            <person name="Selbmann L."/>
        </authorList>
    </citation>
    <scope>NUCLEOTIDE SEQUENCE</scope>
    <source>
        <strain evidence="6">CCFEE 5401</strain>
    </source>
</reference>
<dbReference type="Pfam" id="PF13561">
    <property type="entry name" value="adh_short_C2"/>
    <property type="match status" value="1"/>
</dbReference>
<protein>
    <recommendedName>
        <fullName evidence="5">Ketoreductase domain-containing protein</fullName>
    </recommendedName>
</protein>
<organism evidence="6 7">
    <name type="scientific">Meristemomyces frigidus</name>
    <dbReference type="NCBI Taxonomy" id="1508187"/>
    <lineage>
        <taxon>Eukaryota</taxon>
        <taxon>Fungi</taxon>
        <taxon>Dikarya</taxon>
        <taxon>Ascomycota</taxon>
        <taxon>Pezizomycotina</taxon>
        <taxon>Dothideomycetes</taxon>
        <taxon>Dothideomycetidae</taxon>
        <taxon>Mycosphaerellales</taxon>
        <taxon>Teratosphaeriaceae</taxon>
        <taxon>Meristemomyces</taxon>
    </lineage>
</organism>
<sequence length="253" mass="26803">MEGKVIAITGAASGIGLSLAKILAKRKAKLSLSDQSEEALQKAQSELEAAGALKETILIQQCDVRDMKQVTSWIEKTIKQFGKLDGAANMAGVSGQNYGFRPLAEQQDEDEWNFVIDVNLTGVMHCLKAELRVVSDGGSIVNAASAAGVRGSPNAAAYNTSKHGVIGLTRSVAKEVGHRAIRINAIAPGVIDTPMVRGVKKEVHEYMMAAAKSSALQRAADADEVSNYIVWLLSDESSYVTASVQMVDAGLTA</sequence>
<accession>A0AAN7TH27</accession>
<feature type="domain" description="Ketoreductase" evidence="5">
    <location>
        <begin position="4"/>
        <end position="189"/>
    </location>
</feature>
<dbReference type="InterPro" id="IPR036291">
    <property type="entry name" value="NAD(P)-bd_dom_sf"/>
</dbReference>
<dbReference type="Gene3D" id="3.40.50.720">
    <property type="entry name" value="NAD(P)-binding Rossmann-like Domain"/>
    <property type="match status" value="1"/>
</dbReference>
<dbReference type="EMBL" id="JAVRRL010000027">
    <property type="protein sequence ID" value="KAK5112944.1"/>
    <property type="molecule type" value="Genomic_DNA"/>
</dbReference>
<dbReference type="AlphaFoldDB" id="A0AAN7TH27"/>
<dbReference type="Proteomes" id="UP001310890">
    <property type="component" value="Unassembled WGS sequence"/>
</dbReference>
<keyword evidence="4" id="KW-0520">NAD</keyword>
<dbReference type="SMART" id="SM00822">
    <property type="entry name" value="PKS_KR"/>
    <property type="match status" value="1"/>
</dbReference>
<dbReference type="PANTHER" id="PTHR24321">
    <property type="entry name" value="DEHYDROGENASES, SHORT CHAIN"/>
    <property type="match status" value="1"/>
</dbReference>
<dbReference type="CDD" id="cd05233">
    <property type="entry name" value="SDR_c"/>
    <property type="match status" value="1"/>
</dbReference>
<dbReference type="GO" id="GO:0016491">
    <property type="term" value="F:oxidoreductase activity"/>
    <property type="evidence" value="ECO:0007669"/>
    <property type="project" value="UniProtKB-KW"/>
</dbReference>
<name>A0AAN7TH27_9PEZI</name>
<evidence type="ECO:0000256" key="4">
    <source>
        <dbReference type="ARBA" id="ARBA00023027"/>
    </source>
</evidence>
<dbReference type="PRINTS" id="PR00080">
    <property type="entry name" value="SDRFAMILY"/>
</dbReference>
<evidence type="ECO:0000256" key="1">
    <source>
        <dbReference type="ARBA" id="ARBA00006484"/>
    </source>
</evidence>
<gene>
    <name evidence="6" type="ORF">LTR62_003766</name>
</gene>
<evidence type="ECO:0000313" key="6">
    <source>
        <dbReference type="EMBL" id="KAK5112944.1"/>
    </source>
</evidence>
<dbReference type="InterPro" id="IPR020904">
    <property type="entry name" value="Sc_DH/Rdtase_CS"/>
</dbReference>
<dbReference type="SUPFAM" id="SSF51735">
    <property type="entry name" value="NAD(P)-binding Rossmann-fold domains"/>
    <property type="match status" value="1"/>
</dbReference>
<dbReference type="PRINTS" id="PR00081">
    <property type="entry name" value="GDHRDH"/>
</dbReference>
<dbReference type="PROSITE" id="PS00061">
    <property type="entry name" value="ADH_SHORT"/>
    <property type="match status" value="1"/>
</dbReference>
<dbReference type="InterPro" id="IPR057326">
    <property type="entry name" value="KR_dom"/>
</dbReference>
<evidence type="ECO:0000313" key="7">
    <source>
        <dbReference type="Proteomes" id="UP001310890"/>
    </source>
</evidence>
<evidence type="ECO:0000256" key="3">
    <source>
        <dbReference type="ARBA" id="ARBA00023002"/>
    </source>
</evidence>
<comment type="similarity">
    <text evidence="1">Belongs to the short-chain dehydrogenases/reductases (SDR) family.</text>
</comment>
<keyword evidence="2" id="KW-0521">NADP</keyword>
<keyword evidence="3" id="KW-0560">Oxidoreductase</keyword>
<dbReference type="InterPro" id="IPR002347">
    <property type="entry name" value="SDR_fam"/>
</dbReference>
<evidence type="ECO:0000256" key="2">
    <source>
        <dbReference type="ARBA" id="ARBA00022857"/>
    </source>
</evidence>